<dbReference type="STRING" id="320771.Cflav_PD6045"/>
<evidence type="ECO:0000259" key="7">
    <source>
        <dbReference type="Pfam" id="PF08753"/>
    </source>
</evidence>
<comment type="function">
    <text evidence="6">Transcriptional regulator.</text>
</comment>
<dbReference type="Gene3D" id="3.30.70.1150">
    <property type="entry name" value="ACT-like. Chain A, domain 2"/>
    <property type="match status" value="1"/>
</dbReference>
<keyword evidence="4 6" id="KW-0238">DNA-binding</keyword>
<keyword evidence="3 6" id="KW-0805">Transcription regulation</keyword>
<dbReference type="PANTHER" id="PTHR34719">
    <property type="entry name" value="NICKEL-RESPONSIVE REGULATOR"/>
    <property type="match status" value="1"/>
</dbReference>
<comment type="caution">
    <text evidence="6">Lacks conserved residue(s) required for the propagation of feature annotation.</text>
</comment>
<protein>
    <recommendedName>
        <fullName evidence="6">Putative nickel-responsive regulator</fullName>
    </recommendedName>
</protein>
<keyword evidence="5 6" id="KW-0804">Transcription</keyword>
<dbReference type="NCBIfam" id="NF003381">
    <property type="entry name" value="PRK04460.1"/>
    <property type="match status" value="1"/>
</dbReference>
<dbReference type="GO" id="GO:0010045">
    <property type="term" value="P:response to nickel cation"/>
    <property type="evidence" value="ECO:0007669"/>
    <property type="project" value="InterPro"/>
</dbReference>
<dbReference type="SUPFAM" id="SSF47598">
    <property type="entry name" value="Ribbon-helix-helix"/>
    <property type="match status" value="1"/>
</dbReference>
<name>B9XA69_PEDPL</name>
<dbReference type="Pfam" id="PF08753">
    <property type="entry name" value="NikR_C"/>
    <property type="match status" value="1"/>
</dbReference>
<evidence type="ECO:0000313" key="9">
    <source>
        <dbReference type="Proteomes" id="UP000003688"/>
    </source>
</evidence>
<comment type="similarity">
    <text evidence="6">Belongs to the transcriptional regulatory CopG/NikR family.</text>
</comment>
<dbReference type="CDD" id="cd22231">
    <property type="entry name" value="RHH_NikR_HicB-like"/>
    <property type="match status" value="1"/>
</dbReference>
<dbReference type="InterPro" id="IPR027271">
    <property type="entry name" value="Acetolactate_synth/TF_NikR_C"/>
</dbReference>
<dbReference type="EMBL" id="ABOX02000001">
    <property type="protein sequence ID" value="EEF63410.1"/>
    <property type="molecule type" value="Genomic_DNA"/>
</dbReference>
<keyword evidence="1" id="KW-0533">Nickel</keyword>
<dbReference type="InterPro" id="IPR022988">
    <property type="entry name" value="Ni_resp_reg_NikR"/>
</dbReference>
<dbReference type="SUPFAM" id="SSF55021">
    <property type="entry name" value="ACT-like"/>
    <property type="match status" value="1"/>
</dbReference>
<evidence type="ECO:0000256" key="1">
    <source>
        <dbReference type="ARBA" id="ARBA00022596"/>
    </source>
</evidence>
<evidence type="ECO:0000256" key="6">
    <source>
        <dbReference type="HAMAP-Rule" id="MF_00476"/>
    </source>
</evidence>
<evidence type="ECO:0000256" key="5">
    <source>
        <dbReference type="ARBA" id="ARBA00023163"/>
    </source>
</evidence>
<organism evidence="8 9">
    <name type="scientific">Pedosphaera parvula (strain Ellin514)</name>
    <dbReference type="NCBI Taxonomy" id="320771"/>
    <lineage>
        <taxon>Bacteria</taxon>
        <taxon>Pseudomonadati</taxon>
        <taxon>Verrucomicrobiota</taxon>
        <taxon>Pedosphaerae</taxon>
        <taxon>Pedosphaerales</taxon>
        <taxon>Pedosphaeraceae</taxon>
        <taxon>Pedosphaera</taxon>
    </lineage>
</organism>
<dbReference type="NCBIfam" id="NF002815">
    <property type="entry name" value="PRK02967.1"/>
    <property type="match status" value="1"/>
</dbReference>
<dbReference type="AlphaFoldDB" id="B9XA69"/>
<gene>
    <name evidence="8" type="ORF">Cflav_PD6045</name>
</gene>
<comment type="caution">
    <text evidence="8">The sequence shown here is derived from an EMBL/GenBank/DDBJ whole genome shotgun (WGS) entry which is preliminary data.</text>
</comment>
<dbReference type="InterPro" id="IPR014864">
    <property type="entry name" value="TF_NikR_Ni-bd_C"/>
</dbReference>
<proteinExistence type="inferred from homology"/>
<accession>B9XA69</accession>
<reference evidence="8 9" key="1">
    <citation type="journal article" date="2011" name="J. Bacteriol.">
        <title>Genome sequence of 'Pedosphaera parvula' Ellin514, an aerobic Verrucomicrobial isolate from pasture soil.</title>
        <authorList>
            <person name="Kant R."/>
            <person name="van Passel M.W."/>
            <person name="Sangwan P."/>
            <person name="Palva A."/>
            <person name="Lucas S."/>
            <person name="Copeland A."/>
            <person name="Lapidus A."/>
            <person name="Glavina Del Rio T."/>
            <person name="Dalin E."/>
            <person name="Tice H."/>
            <person name="Bruce D."/>
            <person name="Goodwin L."/>
            <person name="Pitluck S."/>
            <person name="Chertkov O."/>
            <person name="Larimer F.W."/>
            <person name="Land M.L."/>
            <person name="Hauser L."/>
            <person name="Brettin T.S."/>
            <person name="Detter J.C."/>
            <person name="Han S."/>
            <person name="de Vos W.M."/>
            <person name="Janssen P.H."/>
            <person name="Smidt H."/>
        </authorList>
    </citation>
    <scope>NUCLEOTIDE SEQUENCE [LARGE SCALE GENOMIC DNA]</scope>
    <source>
        <strain evidence="8 9">Ellin514</strain>
    </source>
</reference>
<dbReference type="InterPro" id="IPR045865">
    <property type="entry name" value="ACT-like_dom_sf"/>
</dbReference>
<dbReference type="GO" id="GO:0003677">
    <property type="term" value="F:DNA binding"/>
    <property type="evidence" value="ECO:0007669"/>
    <property type="project" value="UniProtKB-KW"/>
</dbReference>
<dbReference type="Proteomes" id="UP000003688">
    <property type="component" value="Unassembled WGS sequence"/>
</dbReference>
<sequence>MTSKSKELVRFSISMPGDAARGLDEMVQQRGFANRSQCLTSMVRDQLVVHAGDMGDAVMMGLITFVYNHRKRNLQNRLTDIQHLHLKEIISIQLVHLENEQSLQLMLVQGPAKSLRAIAAEIFCLKGVCHGNLQLNAEILPPLHSVSRK</sequence>
<evidence type="ECO:0000313" key="8">
    <source>
        <dbReference type="EMBL" id="EEF63410.1"/>
    </source>
</evidence>
<evidence type="ECO:0000256" key="4">
    <source>
        <dbReference type="ARBA" id="ARBA00023125"/>
    </source>
</evidence>
<dbReference type="InterPro" id="IPR050192">
    <property type="entry name" value="CopG/NikR_regulator"/>
</dbReference>
<evidence type="ECO:0000256" key="3">
    <source>
        <dbReference type="ARBA" id="ARBA00023015"/>
    </source>
</evidence>
<dbReference type="PANTHER" id="PTHR34719:SF2">
    <property type="entry name" value="NICKEL-RESPONSIVE REGULATOR"/>
    <property type="match status" value="1"/>
</dbReference>
<dbReference type="InterPro" id="IPR010985">
    <property type="entry name" value="Ribbon_hlx_hlx"/>
</dbReference>
<keyword evidence="9" id="KW-1185">Reference proteome</keyword>
<dbReference type="RefSeq" id="WP_007412717.1">
    <property type="nucleotide sequence ID" value="NZ_ABOX02000001.1"/>
</dbReference>
<keyword evidence="2" id="KW-0479">Metal-binding</keyword>
<dbReference type="OrthoDB" id="9806294at2"/>
<evidence type="ECO:0000256" key="2">
    <source>
        <dbReference type="ARBA" id="ARBA00022723"/>
    </source>
</evidence>
<dbReference type="InterPro" id="IPR013321">
    <property type="entry name" value="Arc_rbn_hlx_hlx"/>
</dbReference>
<dbReference type="GO" id="GO:0016151">
    <property type="term" value="F:nickel cation binding"/>
    <property type="evidence" value="ECO:0007669"/>
    <property type="project" value="UniProtKB-UniRule"/>
</dbReference>
<dbReference type="Gene3D" id="1.10.1220.10">
    <property type="entry name" value="Met repressor-like"/>
    <property type="match status" value="1"/>
</dbReference>
<dbReference type="GO" id="GO:0003700">
    <property type="term" value="F:DNA-binding transcription factor activity"/>
    <property type="evidence" value="ECO:0007669"/>
    <property type="project" value="UniProtKB-UniRule"/>
</dbReference>
<feature type="domain" description="Transcription factor NikR nickel binding C-terminal" evidence="7">
    <location>
        <begin position="60"/>
        <end position="135"/>
    </location>
</feature>
<dbReference type="HAMAP" id="MF_00476">
    <property type="entry name" value="NikR"/>
    <property type="match status" value="1"/>
</dbReference>